<gene>
    <name evidence="4" type="ORF">SMD11_0158</name>
</gene>
<evidence type="ECO:0000313" key="5">
    <source>
        <dbReference type="Proteomes" id="UP000195755"/>
    </source>
</evidence>
<reference evidence="4 5" key="1">
    <citation type="submission" date="2017-06" db="EMBL/GenBank/DDBJ databases">
        <title>Streptomyces albireticuli Genome sequencing and assembly.</title>
        <authorList>
            <person name="Wang Y."/>
            <person name="Du B."/>
            <person name="Ding Y."/>
            <person name="Liu H."/>
            <person name="Hou Q."/>
            <person name="Liu K."/>
            <person name="Yao L."/>
            <person name="Wang C."/>
        </authorList>
    </citation>
    <scope>NUCLEOTIDE SEQUENCE [LARGE SCALE GENOMIC DNA]</scope>
    <source>
        <strain evidence="4 5">MDJK11</strain>
    </source>
</reference>
<dbReference type="Proteomes" id="UP000195755">
    <property type="component" value="Chromosome"/>
</dbReference>
<feature type="domain" description="Methyltransferase" evidence="3">
    <location>
        <begin position="24"/>
        <end position="126"/>
    </location>
</feature>
<dbReference type="AlphaFoldDB" id="A0A1Z2KUU4"/>
<protein>
    <recommendedName>
        <fullName evidence="3">Methyltransferase domain-containing protein</fullName>
    </recommendedName>
</protein>
<dbReference type="InterPro" id="IPR029063">
    <property type="entry name" value="SAM-dependent_MTases_sf"/>
</dbReference>
<dbReference type="PANTHER" id="PTHR43861:SF1">
    <property type="entry name" value="TRANS-ACONITATE 2-METHYLTRANSFERASE"/>
    <property type="match status" value="1"/>
</dbReference>
<keyword evidence="1" id="KW-0489">Methyltransferase</keyword>
<accession>A0A1Z2KUU4</accession>
<dbReference type="SUPFAM" id="SSF53335">
    <property type="entry name" value="S-adenosyl-L-methionine-dependent methyltransferases"/>
    <property type="match status" value="1"/>
</dbReference>
<keyword evidence="2" id="KW-0808">Transferase</keyword>
<dbReference type="Gene3D" id="3.40.50.150">
    <property type="entry name" value="Vaccinia Virus protein VP39"/>
    <property type="match status" value="1"/>
</dbReference>
<dbReference type="EMBL" id="CP021744">
    <property type="protein sequence ID" value="ARZ65824.1"/>
    <property type="molecule type" value="Genomic_DNA"/>
</dbReference>
<dbReference type="CDD" id="cd02440">
    <property type="entry name" value="AdoMet_MTases"/>
    <property type="match status" value="1"/>
</dbReference>
<dbReference type="Pfam" id="PF13649">
    <property type="entry name" value="Methyltransf_25"/>
    <property type="match status" value="1"/>
</dbReference>
<dbReference type="GO" id="GO:0008168">
    <property type="term" value="F:methyltransferase activity"/>
    <property type="evidence" value="ECO:0007669"/>
    <property type="project" value="UniProtKB-KW"/>
</dbReference>
<name>A0A1Z2KUU4_9ACTN</name>
<evidence type="ECO:0000259" key="3">
    <source>
        <dbReference type="Pfam" id="PF13649"/>
    </source>
</evidence>
<sequence length="252" mass="27186">MPFREHVEAHSLLTAIGPVAGLSVLDLGCGTGSYTRYFHTAGAGRVVGLDASLSMVESARGEEEGERRGITYVHRDATRPLKDTDADGLTGAFDLVTSVYVLPYAMSEEELTAMCATARRSLSPAGGRFVAMTLNPDFATDPEWYRHYGMRLTTDRPGGEGATVRLTAWINGQTIDVQARRWSAGAHERALRAAGFDSVSWVRPEVSEAGRRSFGDDFWAKYLTCPHALIIDATAEPAPGTDSGSPSGRETD</sequence>
<organism evidence="4 5">
    <name type="scientific">Streptomyces albireticuli</name>
    <dbReference type="NCBI Taxonomy" id="1940"/>
    <lineage>
        <taxon>Bacteria</taxon>
        <taxon>Bacillati</taxon>
        <taxon>Actinomycetota</taxon>
        <taxon>Actinomycetes</taxon>
        <taxon>Kitasatosporales</taxon>
        <taxon>Streptomycetaceae</taxon>
        <taxon>Streptomyces</taxon>
    </lineage>
</organism>
<dbReference type="GO" id="GO:0017000">
    <property type="term" value="P:antibiotic biosynthetic process"/>
    <property type="evidence" value="ECO:0007669"/>
    <property type="project" value="UniProtKB-ARBA"/>
</dbReference>
<dbReference type="PANTHER" id="PTHR43861">
    <property type="entry name" value="TRANS-ACONITATE 2-METHYLTRANSFERASE-RELATED"/>
    <property type="match status" value="1"/>
</dbReference>
<evidence type="ECO:0000313" key="4">
    <source>
        <dbReference type="EMBL" id="ARZ65824.1"/>
    </source>
</evidence>
<dbReference type="InterPro" id="IPR041698">
    <property type="entry name" value="Methyltransf_25"/>
</dbReference>
<evidence type="ECO:0000256" key="2">
    <source>
        <dbReference type="ARBA" id="ARBA00022679"/>
    </source>
</evidence>
<evidence type="ECO:0000256" key="1">
    <source>
        <dbReference type="ARBA" id="ARBA00022603"/>
    </source>
</evidence>
<dbReference type="GO" id="GO:0032259">
    <property type="term" value="P:methylation"/>
    <property type="evidence" value="ECO:0007669"/>
    <property type="project" value="UniProtKB-KW"/>
</dbReference>
<dbReference type="KEGG" id="salj:SMD11_0158"/>
<proteinExistence type="predicted"/>